<reference evidence="2" key="1">
    <citation type="submission" date="2025-08" db="UniProtKB">
        <authorList>
            <consortium name="RefSeq"/>
        </authorList>
    </citation>
    <scope>IDENTIFICATION</scope>
</reference>
<accession>A0AC58M124</accession>
<keyword evidence="1" id="KW-1185">Reference proteome</keyword>
<organism evidence="1 2">
    <name type="scientific">Castor canadensis</name>
    <name type="common">American beaver</name>
    <dbReference type="NCBI Taxonomy" id="51338"/>
    <lineage>
        <taxon>Eukaryota</taxon>
        <taxon>Metazoa</taxon>
        <taxon>Chordata</taxon>
        <taxon>Craniata</taxon>
        <taxon>Vertebrata</taxon>
        <taxon>Euteleostomi</taxon>
        <taxon>Mammalia</taxon>
        <taxon>Eutheria</taxon>
        <taxon>Euarchontoglires</taxon>
        <taxon>Glires</taxon>
        <taxon>Rodentia</taxon>
        <taxon>Castorimorpha</taxon>
        <taxon>Castoridae</taxon>
        <taxon>Castor</taxon>
    </lineage>
</organism>
<dbReference type="Proteomes" id="UP001732720">
    <property type="component" value="Chromosome 3"/>
</dbReference>
<evidence type="ECO:0000313" key="1">
    <source>
        <dbReference type="Proteomes" id="UP001732720"/>
    </source>
</evidence>
<evidence type="ECO:0000313" key="2">
    <source>
        <dbReference type="RefSeq" id="XP_073923098.1"/>
    </source>
</evidence>
<protein>
    <submittedName>
        <fullName evidence="2">LOW QUALITY PROTEIN: alpha-1B-glycoprotein-like</fullName>
    </submittedName>
</protein>
<name>A0AC58M124_CASCN</name>
<sequence length="321" mass="35199">MGDRHNEFLEMDEAGKDGEAMVSVHRPGNYSYSYRTHTAGDPSESSATVTIEELGEWCPPSAENLCHECQRKGEGRSTPHPALSLQRPLEAKEDSEPVELVLSNGEPGAGRGIRVLSASPRSAPRVLICTPCPNLHPTPESLMQLRCTVLQAGLRFALQRAGSNQRRLLRVLRPGKSGAVFQLCKVWILDSGNYSCVYVDLVPPSAGALPTPPPWPQLRTLLTRPVPEVHDAVLCCLGHKPEVTFELLREGEKVPMTMHSTLSTSANLVVAFVGTQHACNYSCHHGSWWPGEFLSDGSDPVSSWWPVRVPRCYGWVQPPGL</sequence>
<proteinExistence type="predicted"/>
<gene>
    <name evidence="2" type="primary">LOC141421454</name>
</gene>
<dbReference type="RefSeq" id="XP_073923098.1">
    <property type="nucleotide sequence ID" value="XM_074066997.1"/>
</dbReference>